<evidence type="ECO:0000313" key="5">
    <source>
        <dbReference type="EMBL" id="KAL0062472.1"/>
    </source>
</evidence>
<feature type="domain" description="Ricin B lectin" evidence="4">
    <location>
        <begin position="41"/>
        <end position="128"/>
    </location>
</feature>
<dbReference type="Pfam" id="PF11022">
    <property type="entry name" value="ATP19"/>
    <property type="match status" value="1"/>
</dbReference>
<reference evidence="5 6" key="1">
    <citation type="submission" date="2024-05" db="EMBL/GenBank/DDBJ databases">
        <title>A draft genome resource for the thread blight pathogen Marasmius tenuissimus strain MS-2.</title>
        <authorList>
            <person name="Yulfo-Soto G.E."/>
            <person name="Baruah I.K."/>
            <person name="Amoako-Attah I."/>
            <person name="Bukari Y."/>
            <person name="Meinhardt L.W."/>
            <person name="Bailey B.A."/>
            <person name="Cohen S.P."/>
        </authorList>
    </citation>
    <scope>NUCLEOTIDE SEQUENCE [LARGE SCALE GENOMIC DNA]</scope>
    <source>
        <strain evidence="5 6">MS-2</strain>
    </source>
</reference>
<dbReference type="Pfam" id="PF14200">
    <property type="entry name" value="RicinB_lectin_2"/>
    <property type="match status" value="1"/>
</dbReference>
<keyword evidence="6" id="KW-1185">Reference proteome</keyword>
<keyword evidence="3" id="KW-0472">Membrane</keyword>
<dbReference type="EMBL" id="JBBXMP010000104">
    <property type="protein sequence ID" value="KAL0062472.1"/>
    <property type="molecule type" value="Genomic_DNA"/>
</dbReference>
<evidence type="ECO:0000259" key="4">
    <source>
        <dbReference type="Pfam" id="PF14200"/>
    </source>
</evidence>
<dbReference type="SUPFAM" id="SSF50370">
    <property type="entry name" value="Ricin B-like lectins"/>
    <property type="match status" value="1"/>
</dbReference>
<dbReference type="Gene3D" id="2.80.10.50">
    <property type="match status" value="1"/>
</dbReference>
<dbReference type="InterPro" id="IPR000772">
    <property type="entry name" value="Ricin_B_lectin"/>
</dbReference>
<dbReference type="Proteomes" id="UP001437256">
    <property type="component" value="Unassembled WGS sequence"/>
</dbReference>
<sequence length="227" mass="24465">MSYQSGRTYKLINGKARNVALDLSTQDNYTVAGWNSHDGAAQKWTIENLNGHWTFRNVGSGKYLAINGDAKDGTPVVGSDHAFGWDLYPDNKNPSATRIFVPGAPAPGQNLDLSDHGNAQGGTKVTLWTQWEGEHQTWLFQEAYTIFGRAIKNEHLVLGVLGTVFGGSYLATRGGSSKKAEPTTIEKIKEAVPIMAGSSEEEQLIASIKNFIAEAERADGASGGSKH</sequence>
<dbReference type="InterPro" id="IPR021278">
    <property type="entry name" value="ATP19"/>
</dbReference>
<comment type="subcellular location">
    <subcellularLocation>
        <location evidence="1">Mitochondrion membrane</location>
    </subcellularLocation>
</comment>
<dbReference type="PANTHER" id="PTHR28074:SF1">
    <property type="entry name" value="ATP SYNTHASE SUBUNIT K, MITOCHONDRIAL"/>
    <property type="match status" value="1"/>
</dbReference>
<evidence type="ECO:0000256" key="2">
    <source>
        <dbReference type="ARBA" id="ARBA00023128"/>
    </source>
</evidence>
<keyword evidence="2" id="KW-0496">Mitochondrion</keyword>
<organism evidence="5 6">
    <name type="scientific">Marasmius tenuissimus</name>
    <dbReference type="NCBI Taxonomy" id="585030"/>
    <lineage>
        <taxon>Eukaryota</taxon>
        <taxon>Fungi</taxon>
        <taxon>Dikarya</taxon>
        <taxon>Basidiomycota</taxon>
        <taxon>Agaricomycotina</taxon>
        <taxon>Agaricomycetes</taxon>
        <taxon>Agaricomycetidae</taxon>
        <taxon>Agaricales</taxon>
        <taxon>Marasmiineae</taxon>
        <taxon>Marasmiaceae</taxon>
        <taxon>Marasmius</taxon>
    </lineage>
</organism>
<protein>
    <recommendedName>
        <fullName evidence="4">Ricin B lectin domain-containing protein</fullName>
    </recommendedName>
</protein>
<evidence type="ECO:0000313" key="6">
    <source>
        <dbReference type="Proteomes" id="UP001437256"/>
    </source>
</evidence>
<gene>
    <name evidence="5" type="ORF">AAF712_010684</name>
</gene>
<name>A0ABR2ZQ05_9AGAR</name>
<evidence type="ECO:0000256" key="3">
    <source>
        <dbReference type="ARBA" id="ARBA00023136"/>
    </source>
</evidence>
<dbReference type="CDD" id="cd23422">
    <property type="entry name" value="beta-trefoil_Ricin_MPL_CNL"/>
    <property type="match status" value="1"/>
</dbReference>
<evidence type="ECO:0000256" key="1">
    <source>
        <dbReference type="ARBA" id="ARBA00004325"/>
    </source>
</evidence>
<proteinExistence type="predicted"/>
<comment type="caution">
    <text evidence="5">The sequence shown here is derived from an EMBL/GenBank/DDBJ whole genome shotgun (WGS) entry which is preliminary data.</text>
</comment>
<dbReference type="PANTHER" id="PTHR28074">
    <property type="entry name" value="ATP SYNTHASE SUBUNIT K, MITOCHONDRIAL"/>
    <property type="match status" value="1"/>
</dbReference>
<accession>A0ABR2ZQ05</accession>
<dbReference type="InterPro" id="IPR035992">
    <property type="entry name" value="Ricin_B-like_lectins"/>
</dbReference>